<comment type="caution">
    <text evidence="9">Lacks conserved residue(s) required for the propagation of feature annotation.</text>
</comment>
<feature type="domain" description="Myosin motor" evidence="12">
    <location>
        <begin position="1"/>
        <end position="293"/>
    </location>
</feature>
<evidence type="ECO:0000259" key="11">
    <source>
        <dbReference type="PROSITE" id="PS50002"/>
    </source>
</evidence>
<protein>
    <recommendedName>
        <fullName evidence="15">Myosin motor domain-containing protein</fullName>
    </recommendedName>
</protein>
<gene>
    <name evidence="14" type="ORF">OCBIM_22011423mg</name>
</gene>
<dbReference type="InterPro" id="IPR001452">
    <property type="entry name" value="SH3_domain"/>
</dbReference>
<dbReference type="FunFam" id="1.20.5.4820:FF:000004">
    <property type="entry name" value="Myosin IE"/>
    <property type="match status" value="1"/>
</dbReference>
<keyword evidence="2 8" id="KW-0728">SH3 domain</keyword>
<dbReference type="GO" id="GO:0006897">
    <property type="term" value="P:endocytosis"/>
    <property type="evidence" value="ECO:0007669"/>
    <property type="project" value="TreeGrafter"/>
</dbReference>
<evidence type="ECO:0000259" key="12">
    <source>
        <dbReference type="PROSITE" id="PS51456"/>
    </source>
</evidence>
<dbReference type="Gene3D" id="3.40.850.10">
    <property type="entry name" value="Kinesin motor domain"/>
    <property type="match status" value="1"/>
</dbReference>
<dbReference type="InterPro" id="IPR001609">
    <property type="entry name" value="Myosin_head_motor_dom-like"/>
</dbReference>
<dbReference type="GO" id="GO:0051015">
    <property type="term" value="F:actin filament binding"/>
    <property type="evidence" value="ECO:0007669"/>
    <property type="project" value="TreeGrafter"/>
</dbReference>
<dbReference type="PROSITE" id="PS51456">
    <property type="entry name" value="MYOSIN_MOTOR"/>
    <property type="match status" value="1"/>
</dbReference>
<dbReference type="EMBL" id="KQ415885">
    <property type="protein sequence ID" value="KOF99836.1"/>
    <property type="molecule type" value="Genomic_DNA"/>
</dbReference>
<sequence>MKLNVNQALYTRDALSKALYNRLFDYLVAEEYMAENIKWTPIDYFNNKIVCDLIEQKKPPGIMSMLDDVCATMHAVSEGADKNLLQKLQGLDSEYYIGNDQGFILFHYAGKVDYSIDNFCDKNRDVLFQDLIEMMQTSECDFIRKLFPENLKDAKKGRPTTAGGKIKTQANLLVEKLMQCTPHYIRCIKPNETKKPFDWEENRVVHQIEYLGLKENIRVRRAGFAYRREFLKFMNRYAILTPETWPQWRGDTLRGIKHLMDSVNISPDQFQLGTTKVFIKNPESLFLLEEVRERKFDKYARVIQKAFRKYYAKNQYYKQRLEASDIFLNKKERRTHSLNRNFVGDYIGLDQKPALLALIEKKERIEFAETVTKFDRRFKPMKRDLILTSRHLYLIGREKVKKGPHKGAIIEVVKRKIPLQDIQKIVLSPLQDDMFVIFVQNQYENLLESVFKTELISILKKRYQEKTKRELTVLFNTKLEYNVKKDGWRGGRQKQVEFHTGEGNNALTKIVGKCLHVYIGSGLPSDSRPNMEVSRNKPRNKHIGKSSGRPPPPSSKPPMHKPAPPSSKPPVHAMKGSSKKNMVTDGPKPIKPRKLINNNFMDSAPNGSQKTAAEIENRPPKPRNPPPPSRPQKPKPQMKPPPKPALPTCRCLYRYDPQNTDELAFEEGDIIEIIHEGKLILLPMILYFSSVSR</sequence>
<evidence type="ECO:0000259" key="13">
    <source>
        <dbReference type="PROSITE" id="PS51757"/>
    </source>
</evidence>
<reference evidence="14" key="1">
    <citation type="submission" date="2015-07" db="EMBL/GenBank/DDBJ databases">
        <title>MeaNS - Measles Nucleotide Surveillance Program.</title>
        <authorList>
            <person name="Tran T."/>
            <person name="Druce J."/>
        </authorList>
    </citation>
    <scope>NUCLEOTIDE SEQUENCE</scope>
    <source>
        <strain evidence="14">UCB-OBI-ISO-001</strain>
        <tissue evidence="14">Gonad</tissue>
    </source>
</reference>
<dbReference type="PROSITE" id="PS50096">
    <property type="entry name" value="IQ"/>
    <property type="match status" value="1"/>
</dbReference>
<dbReference type="GO" id="GO:0005886">
    <property type="term" value="C:plasma membrane"/>
    <property type="evidence" value="ECO:0007669"/>
    <property type="project" value="TreeGrafter"/>
</dbReference>
<dbReference type="Pfam" id="PF00063">
    <property type="entry name" value="Myosin_head"/>
    <property type="match status" value="1"/>
</dbReference>
<evidence type="ECO:0000256" key="2">
    <source>
        <dbReference type="ARBA" id="ARBA00022443"/>
    </source>
</evidence>
<feature type="region of interest" description="Disordered" evidence="10">
    <location>
        <begin position="525"/>
        <end position="645"/>
    </location>
</feature>
<evidence type="ECO:0000256" key="5">
    <source>
        <dbReference type="ARBA" id="ARBA00023123"/>
    </source>
</evidence>
<evidence type="ECO:0000256" key="3">
    <source>
        <dbReference type="ARBA" id="ARBA00022741"/>
    </source>
</evidence>
<accession>A0A0L8IEF8</accession>
<dbReference type="GO" id="GO:0005902">
    <property type="term" value="C:microvillus"/>
    <property type="evidence" value="ECO:0007669"/>
    <property type="project" value="TreeGrafter"/>
</dbReference>
<dbReference type="SMART" id="SM00242">
    <property type="entry name" value="MYSc"/>
    <property type="match status" value="1"/>
</dbReference>
<evidence type="ECO:0008006" key="15">
    <source>
        <dbReference type="Google" id="ProtNLM"/>
    </source>
</evidence>
<dbReference type="InterPro" id="IPR036028">
    <property type="entry name" value="SH3-like_dom_sf"/>
</dbReference>
<dbReference type="PROSITE" id="PS50002">
    <property type="entry name" value="SH3"/>
    <property type="match status" value="1"/>
</dbReference>
<dbReference type="GO" id="GO:0016459">
    <property type="term" value="C:myosin complex"/>
    <property type="evidence" value="ECO:0007669"/>
    <property type="project" value="UniProtKB-KW"/>
</dbReference>
<comment type="similarity">
    <text evidence="1 9">Belongs to the TRAFAC class myosin-kinesin ATPase superfamily. Myosin family.</text>
</comment>
<evidence type="ECO:0000256" key="9">
    <source>
        <dbReference type="PROSITE-ProRule" id="PRU00782"/>
    </source>
</evidence>
<dbReference type="GO" id="GO:0007015">
    <property type="term" value="P:actin filament organization"/>
    <property type="evidence" value="ECO:0007669"/>
    <property type="project" value="TreeGrafter"/>
</dbReference>
<evidence type="ECO:0000256" key="8">
    <source>
        <dbReference type="PROSITE-ProRule" id="PRU00192"/>
    </source>
</evidence>
<dbReference type="Pfam" id="PF06017">
    <property type="entry name" value="Myosin_TH1"/>
    <property type="match status" value="1"/>
</dbReference>
<dbReference type="Gene3D" id="1.20.5.4820">
    <property type="match status" value="1"/>
</dbReference>
<dbReference type="InterPro" id="IPR036961">
    <property type="entry name" value="Kinesin_motor_dom_sf"/>
</dbReference>
<dbReference type="GO" id="GO:0005524">
    <property type="term" value="F:ATP binding"/>
    <property type="evidence" value="ECO:0007669"/>
    <property type="project" value="UniProtKB-KW"/>
</dbReference>
<evidence type="ECO:0000256" key="4">
    <source>
        <dbReference type="ARBA" id="ARBA00022840"/>
    </source>
</evidence>
<dbReference type="STRING" id="37653.A0A0L8IEF8"/>
<feature type="region of interest" description="Actin-binding" evidence="9">
    <location>
        <begin position="170"/>
        <end position="192"/>
    </location>
</feature>
<dbReference type="InterPro" id="IPR010926">
    <property type="entry name" value="Myosin_TH1"/>
</dbReference>
<organism evidence="14">
    <name type="scientific">Octopus bimaculoides</name>
    <name type="common">California two-spotted octopus</name>
    <dbReference type="NCBI Taxonomy" id="37653"/>
    <lineage>
        <taxon>Eukaryota</taxon>
        <taxon>Metazoa</taxon>
        <taxon>Spiralia</taxon>
        <taxon>Lophotrochozoa</taxon>
        <taxon>Mollusca</taxon>
        <taxon>Cephalopoda</taxon>
        <taxon>Coleoidea</taxon>
        <taxon>Octopodiformes</taxon>
        <taxon>Octopoda</taxon>
        <taxon>Incirrata</taxon>
        <taxon>Octopodidae</taxon>
        <taxon>Octopus</taxon>
    </lineage>
</organism>
<proteinExistence type="inferred from homology"/>
<dbReference type="PANTHER" id="PTHR13140">
    <property type="entry name" value="MYOSIN"/>
    <property type="match status" value="1"/>
</dbReference>
<keyword evidence="5 9" id="KW-0518">Myosin</keyword>
<dbReference type="Gene3D" id="1.20.120.720">
    <property type="entry name" value="Myosin VI head, motor domain, U50 subdomain"/>
    <property type="match status" value="1"/>
</dbReference>
<evidence type="ECO:0000256" key="6">
    <source>
        <dbReference type="ARBA" id="ARBA00023175"/>
    </source>
</evidence>
<evidence type="ECO:0000256" key="7">
    <source>
        <dbReference type="ARBA" id="ARBA00023203"/>
    </source>
</evidence>
<keyword evidence="6" id="KW-0505">Motor protein</keyword>
<dbReference type="SUPFAM" id="SSF52540">
    <property type="entry name" value="P-loop containing nucleoside triphosphate hydrolases"/>
    <property type="match status" value="1"/>
</dbReference>
<keyword evidence="3" id="KW-0547">Nucleotide-binding</keyword>
<feature type="compositionally biased region" description="Pro residues" evidence="10">
    <location>
        <begin position="549"/>
        <end position="568"/>
    </location>
</feature>
<name>A0A0L8IEF8_OCTBM</name>
<feature type="domain" description="TH1" evidence="13">
    <location>
        <begin position="331"/>
        <end position="523"/>
    </location>
</feature>
<feature type="compositionally biased region" description="Pro residues" evidence="10">
    <location>
        <begin position="622"/>
        <end position="631"/>
    </location>
</feature>
<keyword evidence="7 9" id="KW-0009">Actin-binding</keyword>
<dbReference type="PANTHER" id="PTHR13140:SF729">
    <property type="entry name" value="UNCONVENTIONAL MYOSIN-IE"/>
    <property type="match status" value="1"/>
</dbReference>
<evidence type="ECO:0000313" key="14">
    <source>
        <dbReference type="EMBL" id="KOF99836.1"/>
    </source>
</evidence>
<dbReference type="PROSITE" id="PS51757">
    <property type="entry name" value="TH1"/>
    <property type="match status" value="1"/>
</dbReference>
<dbReference type="GO" id="GO:0000146">
    <property type="term" value="F:microfilament motor activity"/>
    <property type="evidence" value="ECO:0007669"/>
    <property type="project" value="TreeGrafter"/>
</dbReference>
<dbReference type="AlphaFoldDB" id="A0A0L8IEF8"/>
<evidence type="ECO:0000256" key="1">
    <source>
        <dbReference type="ARBA" id="ARBA00008314"/>
    </source>
</evidence>
<dbReference type="OrthoDB" id="6108017at2759"/>
<feature type="compositionally biased region" description="Polar residues" evidence="10">
    <location>
        <begin position="596"/>
        <end position="611"/>
    </location>
</feature>
<dbReference type="Gene3D" id="2.30.30.40">
    <property type="entry name" value="SH3 Domains"/>
    <property type="match status" value="1"/>
</dbReference>
<dbReference type="GO" id="GO:0005737">
    <property type="term" value="C:cytoplasm"/>
    <property type="evidence" value="ECO:0007669"/>
    <property type="project" value="TreeGrafter"/>
</dbReference>
<dbReference type="FunFam" id="1.20.58.530:FF:000007">
    <property type="entry name" value="Myosin IE"/>
    <property type="match status" value="1"/>
</dbReference>
<keyword evidence="4" id="KW-0067">ATP-binding</keyword>
<feature type="domain" description="SH3" evidence="11">
    <location>
        <begin position="644"/>
        <end position="693"/>
    </location>
</feature>
<dbReference type="InterPro" id="IPR027417">
    <property type="entry name" value="P-loop_NTPase"/>
</dbReference>
<evidence type="ECO:0000256" key="10">
    <source>
        <dbReference type="SAM" id="MobiDB-lite"/>
    </source>
</evidence>
<dbReference type="Gene3D" id="1.20.58.530">
    <property type="match status" value="1"/>
</dbReference>
<dbReference type="SUPFAM" id="SSF50044">
    <property type="entry name" value="SH3-domain"/>
    <property type="match status" value="1"/>
</dbReference>